<organism evidence="2 3">
    <name type="scientific">Dyella humi</name>
    <dbReference type="NCBI Taxonomy" id="1770547"/>
    <lineage>
        <taxon>Bacteria</taxon>
        <taxon>Pseudomonadati</taxon>
        <taxon>Pseudomonadota</taxon>
        <taxon>Gammaproteobacteria</taxon>
        <taxon>Lysobacterales</taxon>
        <taxon>Rhodanobacteraceae</taxon>
        <taxon>Dyella</taxon>
    </lineage>
</organism>
<feature type="signal peptide" evidence="1">
    <location>
        <begin position="1"/>
        <end position="21"/>
    </location>
</feature>
<comment type="caution">
    <text evidence="2">The sequence shown here is derived from an EMBL/GenBank/DDBJ whole genome shotgun (WGS) entry which is preliminary data.</text>
</comment>
<evidence type="ECO:0000313" key="3">
    <source>
        <dbReference type="Proteomes" id="UP001620409"/>
    </source>
</evidence>
<dbReference type="EMBL" id="JADIKI010000022">
    <property type="protein sequence ID" value="MFK2854649.1"/>
    <property type="molecule type" value="Genomic_DNA"/>
</dbReference>
<keyword evidence="1" id="KW-0732">Signal</keyword>
<evidence type="ECO:0000313" key="2">
    <source>
        <dbReference type="EMBL" id="MFK2854649.1"/>
    </source>
</evidence>
<name>A0ABW8IK36_9GAMM</name>
<feature type="chain" id="PRO_5046363284" evidence="1">
    <location>
        <begin position="22"/>
        <end position="438"/>
    </location>
</feature>
<dbReference type="Proteomes" id="UP001620409">
    <property type="component" value="Unassembled WGS sequence"/>
</dbReference>
<protein>
    <submittedName>
        <fullName evidence="2">Uncharacterized protein</fullName>
    </submittedName>
</protein>
<proteinExistence type="predicted"/>
<dbReference type="RefSeq" id="WP_380009539.1">
    <property type="nucleotide sequence ID" value="NZ_JADIKI010000022.1"/>
</dbReference>
<sequence length="438" mass="44966">MLKRVTTLSTLLLLIQPIAYAAETSSQYSSLASDTVISSAGKTVLQQTINISTPGWVFVETDGRVYPSGGYAIADLWINVDGVMKSNASVIDWSKSSDAQQHSYNAIGAVYVSAGQHTISLVAQSLNSPTFTIGAGSNLSTVVNPAPTVGVAALGADTGTLSFNTAGLTGTSVLPTSPEVTLNVNGANGSSVVALASARNYEYGNAGDPLVTVTLDGSTLPNNQASWSDNDMYSEAENQAPFFSHAYIPNVSSAMHAVSLAASALPYSGGLTNTVQYRMGADSTLIALQGMQLSGGASFVSDAHNVTNYICVGTNQGWSGCPPVGTAVPIAEGNIVIPPGHNGIVFITGKTRIQAGSSDAGGTAALYLTVDGVQVGSTGIQQLKSPDSVSTRTLSASYLATGVNTLSVGTHHVVLYGSVTGSFIHAAMTQDLPLVWFD</sequence>
<reference evidence="2 3" key="1">
    <citation type="submission" date="2020-10" db="EMBL/GenBank/DDBJ databases">
        <title>Phylogeny of dyella-like bacteria.</title>
        <authorList>
            <person name="Fu J."/>
        </authorList>
    </citation>
    <scope>NUCLEOTIDE SEQUENCE [LARGE SCALE GENOMIC DNA]</scope>
    <source>
        <strain evidence="2 3">DHG40</strain>
    </source>
</reference>
<gene>
    <name evidence="2" type="ORF">ISP18_08605</name>
</gene>
<accession>A0ABW8IK36</accession>
<evidence type="ECO:0000256" key="1">
    <source>
        <dbReference type="SAM" id="SignalP"/>
    </source>
</evidence>
<keyword evidence="3" id="KW-1185">Reference proteome</keyword>